<reference evidence="1 2" key="1">
    <citation type="submission" date="2020-06" db="EMBL/GenBank/DDBJ databases">
        <title>Transcriptomic and genomic resources for Thalictrum thalictroides and T. hernandezii: Facilitating candidate gene discovery in an emerging model plant lineage.</title>
        <authorList>
            <person name="Arias T."/>
            <person name="Riano-Pachon D.M."/>
            <person name="Di Stilio V.S."/>
        </authorList>
    </citation>
    <scope>NUCLEOTIDE SEQUENCE [LARGE SCALE GENOMIC DNA]</scope>
    <source>
        <strain evidence="2">cv. WT478/WT964</strain>
        <tissue evidence="1">Leaves</tissue>
    </source>
</reference>
<keyword evidence="2" id="KW-1185">Reference proteome</keyword>
<evidence type="ECO:0000313" key="2">
    <source>
        <dbReference type="Proteomes" id="UP000554482"/>
    </source>
</evidence>
<accession>A0A7J6VKA9</accession>
<proteinExistence type="predicted"/>
<dbReference type="OrthoDB" id="1888697at2759"/>
<dbReference type="Proteomes" id="UP000554482">
    <property type="component" value="Unassembled WGS sequence"/>
</dbReference>
<comment type="caution">
    <text evidence="1">The sequence shown here is derived from an EMBL/GenBank/DDBJ whole genome shotgun (WGS) entry which is preliminary data.</text>
</comment>
<organism evidence="1 2">
    <name type="scientific">Thalictrum thalictroides</name>
    <name type="common">Rue-anemone</name>
    <name type="synonym">Anemone thalictroides</name>
    <dbReference type="NCBI Taxonomy" id="46969"/>
    <lineage>
        <taxon>Eukaryota</taxon>
        <taxon>Viridiplantae</taxon>
        <taxon>Streptophyta</taxon>
        <taxon>Embryophyta</taxon>
        <taxon>Tracheophyta</taxon>
        <taxon>Spermatophyta</taxon>
        <taxon>Magnoliopsida</taxon>
        <taxon>Ranunculales</taxon>
        <taxon>Ranunculaceae</taxon>
        <taxon>Thalictroideae</taxon>
        <taxon>Thalictrum</taxon>
    </lineage>
</organism>
<protein>
    <submittedName>
        <fullName evidence="1">Uncharacterized protein</fullName>
    </submittedName>
</protein>
<sequence>MAELPSNLDDGELWVPSGILPNGNKSDKIKLGEEEEEKFPSELTYMEELAQQLSSNALLHQQQTKTHTQTQTQTNITKLPNPKLQVEVKPFLQIGSFQPNQAVLSVVNNVGHGGSVRGTGVVHSVYASDQGGYRVEMIPRYHLPPIIPATAITQDNKNFVQPRGGGVYHKQLNQGRNSFLPFQANVGGFVKGTGVFFPRVEATTTIEAKKKQGVKNEENQCRIPVKKNAKNDVGKKEVVGLKASSDIVLPQEWTY</sequence>
<dbReference type="AlphaFoldDB" id="A0A7J6VKA9"/>
<name>A0A7J6VKA9_THATH</name>
<gene>
    <name evidence="1" type="ORF">FRX31_025221</name>
</gene>
<dbReference type="EMBL" id="JABWDY010031025">
    <property type="protein sequence ID" value="KAF5185197.1"/>
    <property type="molecule type" value="Genomic_DNA"/>
</dbReference>
<evidence type="ECO:0000313" key="1">
    <source>
        <dbReference type="EMBL" id="KAF5185197.1"/>
    </source>
</evidence>